<sequence length="91" mass="9190">MMHGWVMSLSAVVFGSSVVAVTFAVAAAAAAAPSVLDVVADVVLAGTTGCGGVARAETRRSPHSRPSLAMRRCRYAGAALAVGEVQEFGQV</sequence>
<protein>
    <recommendedName>
        <fullName evidence="4">Secreted protein</fullName>
    </recommendedName>
</protein>
<evidence type="ECO:0000256" key="1">
    <source>
        <dbReference type="SAM" id="SignalP"/>
    </source>
</evidence>
<evidence type="ECO:0000313" key="3">
    <source>
        <dbReference type="Proteomes" id="UP000800040"/>
    </source>
</evidence>
<reference evidence="2" key="1">
    <citation type="submission" date="2020-01" db="EMBL/GenBank/DDBJ databases">
        <authorList>
            <consortium name="DOE Joint Genome Institute"/>
            <person name="Haridas S."/>
            <person name="Albert R."/>
            <person name="Binder M."/>
            <person name="Bloem J."/>
            <person name="Labutti K."/>
            <person name="Salamov A."/>
            <person name="Andreopoulos B."/>
            <person name="Baker S.E."/>
            <person name="Barry K."/>
            <person name="Bills G."/>
            <person name="Bluhm B.H."/>
            <person name="Cannon C."/>
            <person name="Castanera R."/>
            <person name="Culley D.E."/>
            <person name="Daum C."/>
            <person name="Ezra D."/>
            <person name="Gonzalez J.B."/>
            <person name="Henrissat B."/>
            <person name="Kuo A."/>
            <person name="Liang C."/>
            <person name="Lipzen A."/>
            <person name="Lutzoni F."/>
            <person name="Magnuson J."/>
            <person name="Mondo S."/>
            <person name="Nolan M."/>
            <person name="Ohm R."/>
            <person name="Pangilinan J."/>
            <person name="Park H.-J."/>
            <person name="Ramirez L."/>
            <person name="Alfaro M."/>
            <person name="Sun H."/>
            <person name="Tritt A."/>
            <person name="Yoshinaga Y."/>
            <person name="Zwiers L.-H."/>
            <person name="Turgeon B.G."/>
            <person name="Goodwin S.B."/>
            <person name="Spatafora J.W."/>
            <person name="Crous P.W."/>
            <person name="Grigoriev I.V."/>
        </authorList>
    </citation>
    <scope>NUCLEOTIDE SEQUENCE</scope>
    <source>
        <strain evidence="2">P77</strain>
    </source>
</reference>
<evidence type="ECO:0008006" key="4">
    <source>
        <dbReference type="Google" id="ProtNLM"/>
    </source>
</evidence>
<accession>A0A6A5KIV2</accession>
<name>A0A6A5KIV2_9PLEO</name>
<proteinExistence type="predicted"/>
<keyword evidence="1" id="KW-0732">Signal</keyword>
<gene>
    <name evidence="2" type="ORF">BDW02DRAFT_281272</name>
</gene>
<dbReference type="AlphaFoldDB" id="A0A6A5KIV2"/>
<feature type="chain" id="PRO_5025590295" description="Secreted protein" evidence="1">
    <location>
        <begin position="21"/>
        <end position="91"/>
    </location>
</feature>
<evidence type="ECO:0000313" key="2">
    <source>
        <dbReference type="EMBL" id="KAF1835542.1"/>
    </source>
</evidence>
<keyword evidence="3" id="KW-1185">Reference proteome</keyword>
<feature type="signal peptide" evidence="1">
    <location>
        <begin position="1"/>
        <end position="20"/>
    </location>
</feature>
<organism evidence="2 3">
    <name type="scientific">Decorospora gaudefroyi</name>
    <dbReference type="NCBI Taxonomy" id="184978"/>
    <lineage>
        <taxon>Eukaryota</taxon>
        <taxon>Fungi</taxon>
        <taxon>Dikarya</taxon>
        <taxon>Ascomycota</taxon>
        <taxon>Pezizomycotina</taxon>
        <taxon>Dothideomycetes</taxon>
        <taxon>Pleosporomycetidae</taxon>
        <taxon>Pleosporales</taxon>
        <taxon>Pleosporineae</taxon>
        <taxon>Pleosporaceae</taxon>
        <taxon>Decorospora</taxon>
    </lineage>
</organism>
<dbReference type="Proteomes" id="UP000800040">
    <property type="component" value="Unassembled WGS sequence"/>
</dbReference>
<dbReference type="EMBL" id="ML975285">
    <property type="protein sequence ID" value="KAF1835542.1"/>
    <property type="molecule type" value="Genomic_DNA"/>
</dbReference>